<accession>A0A0F9HM73</accession>
<sequence length="97" mass="11801">MIKDFECLQAFLMKKFWPIGRYCYEEFQYVIVDECPICKDSKLYYGVNIVGYRSEILVHYYVSIDDIFKWIELENPLPKKTLLEKITSIYKKLVRRK</sequence>
<dbReference type="EMBL" id="LAZR01014710">
    <property type="protein sequence ID" value="KKM16272.1"/>
    <property type="molecule type" value="Genomic_DNA"/>
</dbReference>
<comment type="caution">
    <text evidence="1">The sequence shown here is derived from an EMBL/GenBank/DDBJ whole genome shotgun (WGS) entry which is preliminary data.</text>
</comment>
<protein>
    <submittedName>
        <fullName evidence="1">Uncharacterized protein</fullName>
    </submittedName>
</protein>
<name>A0A0F9HM73_9ZZZZ</name>
<reference evidence="1" key="1">
    <citation type="journal article" date="2015" name="Nature">
        <title>Complex archaea that bridge the gap between prokaryotes and eukaryotes.</title>
        <authorList>
            <person name="Spang A."/>
            <person name="Saw J.H."/>
            <person name="Jorgensen S.L."/>
            <person name="Zaremba-Niedzwiedzka K."/>
            <person name="Martijn J."/>
            <person name="Lind A.E."/>
            <person name="van Eijk R."/>
            <person name="Schleper C."/>
            <person name="Guy L."/>
            <person name="Ettema T.J."/>
        </authorList>
    </citation>
    <scope>NUCLEOTIDE SEQUENCE</scope>
</reference>
<evidence type="ECO:0000313" key="1">
    <source>
        <dbReference type="EMBL" id="KKM16272.1"/>
    </source>
</evidence>
<dbReference type="AlphaFoldDB" id="A0A0F9HM73"/>
<organism evidence="1">
    <name type="scientific">marine sediment metagenome</name>
    <dbReference type="NCBI Taxonomy" id="412755"/>
    <lineage>
        <taxon>unclassified sequences</taxon>
        <taxon>metagenomes</taxon>
        <taxon>ecological metagenomes</taxon>
    </lineage>
</organism>
<proteinExistence type="predicted"/>
<gene>
    <name evidence="1" type="ORF">LCGC14_1687530</name>
</gene>